<feature type="transmembrane region" description="Helical" evidence="6">
    <location>
        <begin position="163"/>
        <end position="183"/>
    </location>
</feature>
<gene>
    <name evidence="7" type="ORF">DDE18_02330</name>
</gene>
<dbReference type="PANTHER" id="PTHR30250">
    <property type="entry name" value="PST FAMILY PREDICTED COLANIC ACID TRANSPORTER"/>
    <property type="match status" value="1"/>
</dbReference>
<dbReference type="InterPro" id="IPR002797">
    <property type="entry name" value="Polysacc_synth"/>
</dbReference>
<comment type="subcellular location">
    <subcellularLocation>
        <location evidence="1">Cell membrane</location>
        <topology evidence="1">Multi-pass membrane protein</topology>
    </subcellularLocation>
</comment>
<protein>
    <recommendedName>
        <fullName evidence="9">Polysaccharide biosynthesis protein</fullName>
    </recommendedName>
</protein>
<reference evidence="7 8" key="1">
    <citation type="submission" date="2018-04" db="EMBL/GenBank/DDBJ databases">
        <title>Genome of Nocardioides gansuensis WSJ-1.</title>
        <authorList>
            <person name="Wu S."/>
            <person name="Wang G."/>
        </authorList>
    </citation>
    <scope>NUCLEOTIDE SEQUENCE [LARGE SCALE GENOMIC DNA]</scope>
    <source>
        <strain evidence="7 8">WSJ-1</strain>
    </source>
</reference>
<dbReference type="PANTHER" id="PTHR30250:SF26">
    <property type="entry name" value="PSMA PROTEIN"/>
    <property type="match status" value="1"/>
</dbReference>
<name>A0A2T8FFJ7_9ACTN</name>
<evidence type="ECO:0000256" key="4">
    <source>
        <dbReference type="ARBA" id="ARBA00022989"/>
    </source>
</evidence>
<evidence type="ECO:0000256" key="6">
    <source>
        <dbReference type="SAM" id="Phobius"/>
    </source>
</evidence>
<evidence type="ECO:0000313" key="8">
    <source>
        <dbReference type="Proteomes" id="UP000246018"/>
    </source>
</evidence>
<accession>A0A2T8FFJ7</accession>
<feature type="transmembrane region" description="Helical" evidence="6">
    <location>
        <begin position="57"/>
        <end position="83"/>
    </location>
</feature>
<evidence type="ECO:0008006" key="9">
    <source>
        <dbReference type="Google" id="ProtNLM"/>
    </source>
</evidence>
<feature type="transmembrane region" description="Helical" evidence="6">
    <location>
        <begin position="394"/>
        <end position="416"/>
    </location>
</feature>
<sequence>MRPTLVAGARVLGRVRGGLAHPAAAVVRGSLVAQLALLVSGPVVLRLLGVTDRGELALVWAVVLLACQVGVLGLPAAVTWYVARRGLRPADLLTRLQARFAGQVAAVSALTAAAVLGVNLLGPPLGRPWLLAGVAGLGAGAAMVALVGLAALQGAQRYRLLAWLQPVPAVSYAVAVCLLALAGVGSVPLLLALNLAGWGLVAVVSVAAARRLPAAEPDGVLPDVAEVVAYGRRSLVATAAPIDTLGLEQILLGLVAGHHALGLFTVGWAFETGPVVVLVALAGYAGSRVSTLERPGPFVRRWLLRGLAVGVAACVAIELMLEPVLLWAFGQEAAPAVPLARVLVVAGVVLGLRRLSAAILVGLGKARAASWCELAGLATMLAGMLMLLLPRWTIAAPGVVLLMAGAVALCGQLVVLGRALSPAPGALEQRGEE</sequence>
<dbReference type="Proteomes" id="UP000246018">
    <property type="component" value="Unassembled WGS sequence"/>
</dbReference>
<feature type="transmembrane region" description="Helical" evidence="6">
    <location>
        <begin position="104"/>
        <end position="122"/>
    </location>
</feature>
<proteinExistence type="predicted"/>
<keyword evidence="2" id="KW-1003">Cell membrane</keyword>
<keyword evidence="5 6" id="KW-0472">Membrane</keyword>
<dbReference type="OrthoDB" id="9906600at2"/>
<dbReference type="Pfam" id="PF01943">
    <property type="entry name" value="Polysacc_synt"/>
    <property type="match status" value="1"/>
</dbReference>
<keyword evidence="3 6" id="KW-0812">Transmembrane</keyword>
<feature type="transmembrane region" description="Helical" evidence="6">
    <location>
        <begin position="368"/>
        <end position="388"/>
    </location>
</feature>
<feature type="transmembrane region" description="Helical" evidence="6">
    <location>
        <begin position="302"/>
        <end position="321"/>
    </location>
</feature>
<evidence type="ECO:0000256" key="2">
    <source>
        <dbReference type="ARBA" id="ARBA00022475"/>
    </source>
</evidence>
<feature type="transmembrane region" description="Helical" evidence="6">
    <location>
        <begin position="189"/>
        <end position="209"/>
    </location>
</feature>
<comment type="caution">
    <text evidence="7">The sequence shown here is derived from an EMBL/GenBank/DDBJ whole genome shotgun (WGS) entry which is preliminary data.</text>
</comment>
<evidence type="ECO:0000256" key="3">
    <source>
        <dbReference type="ARBA" id="ARBA00022692"/>
    </source>
</evidence>
<keyword evidence="8" id="KW-1185">Reference proteome</keyword>
<dbReference type="EMBL" id="QDGZ01000001">
    <property type="protein sequence ID" value="PVG84467.1"/>
    <property type="molecule type" value="Genomic_DNA"/>
</dbReference>
<dbReference type="AlphaFoldDB" id="A0A2T8FFJ7"/>
<evidence type="ECO:0000313" key="7">
    <source>
        <dbReference type="EMBL" id="PVG84467.1"/>
    </source>
</evidence>
<organism evidence="7 8">
    <name type="scientific">Nocardioides gansuensis</name>
    <dbReference type="NCBI Taxonomy" id="2138300"/>
    <lineage>
        <taxon>Bacteria</taxon>
        <taxon>Bacillati</taxon>
        <taxon>Actinomycetota</taxon>
        <taxon>Actinomycetes</taxon>
        <taxon>Propionibacteriales</taxon>
        <taxon>Nocardioidaceae</taxon>
        <taxon>Nocardioides</taxon>
    </lineage>
</organism>
<evidence type="ECO:0000256" key="5">
    <source>
        <dbReference type="ARBA" id="ARBA00023136"/>
    </source>
</evidence>
<evidence type="ECO:0000256" key="1">
    <source>
        <dbReference type="ARBA" id="ARBA00004651"/>
    </source>
</evidence>
<dbReference type="GO" id="GO:0005886">
    <property type="term" value="C:plasma membrane"/>
    <property type="evidence" value="ECO:0007669"/>
    <property type="project" value="UniProtKB-SubCell"/>
</dbReference>
<dbReference type="InterPro" id="IPR050833">
    <property type="entry name" value="Poly_Biosynth_Transport"/>
</dbReference>
<keyword evidence="4 6" id="KW-1133">Transmembrane helix</keyword>
<feature type="transmembrane region" description="Helical" evidence="6">
    <location>
        <begin position="333"/>
        <end position="356"/>
    </location>
</feature>
<feature type="transmembrane region" description="Helical" evidence="6">
    <location>
        <begin position="128"/>
        <end position="151"/>
    </location>
</feature>